<dbReference type="InterPro" id="IPR041698">
    <property type="entry name" value="Methyltransf_25"/>
</dbReference>
<dbReference type="InterPro" id="IPR029063">
    <property type="entry name" value="SAM-dependent_MTases_sf"/>
</dbReference>
<dbReference type="AlphaFoldDB" id="A0A9W6UZZ2"/>
<protein>
    <recommendedName>
        <fullName evidence="1">Methyltransferase domain-containing protein</fullName>
    </recommendedName>
</protein>
<dbReference type="Proteomes" id="UP001165041">
    <property type="component" value="Unassembled WGS sequence"/>
</dbReference>
<dbReference type="GO" id="GO:0008168">
    <property type="term" value="F:methyltransferase activity"/>
    <property type="evidence" value="ECO:0007669"/>
    <property type="project" value="UniProtKB-ARBA"/>
</dbReference>
<dbReference type="RefSeq" id="WP_285736077.1">
    <property type="nucleotide sequence ID" value="NZ_BSSA01000007.1"/>
</dbReference>
<dbReference type="SUPFAM" id="SSF53335">
    <property type="entry name" value="S-adenosyl-L-methionine-dependent methyltransferases"/>
    <property type="match status" value="1"/>
</dbReference>
<reference evidence="2" key="1">
    <citation type="submission" date="2023-02" db="EMBL/GenBank/DDBJ databases">
        <title>Kitasatospora phosalacinea NBRC 14627.</title>
        <authorList>
            <person name="Ichikawa N."/>
            <person name="Sato H."/>
            <person name="Tonouchi N."/>
        </authorList>
    </citation>
    <scope>NUCLEOTIDE SEQUENCE</scope>
    <source>
        <strain evidence="2">NBRC 14627</strain>
    </source>
</reference>
<sequence>MDWSAWHGAYDDPGSWQARRLLTVQARLREVLDGAPPGGLGIVSLCAGEGRDVLGVLAEHPRRADVRVRLVEADARNTAAARRRAEAAGLGAQVETVTGDAALPAHYAGLAPADVVLACGVFGNLTDADVARTVRACRALCRTGGTVIWTRHREAPDLVPRILDWFAEAEFEQRWLSPPDVGYAVGAHRFTGTPDELAPGQRMFDFVGYPTLRPDRWPDG</sequence>
<dbReference type="EMBL" id="BSSA01000007">
    <property type="protein sequence ID" value="GLW70234.1"/>
    <property type="molecule type" value="Genomic_DNA"/>
</dbReference>
<organism evidence="2 3">
    <name type="scientific">Kitasatospora phosalacinea</name>
    <dbReference type="NCBI Taxonomy" id="2065"/>
    <lineage>
        <taxon>Bacteria</taxon>
        <taxon>Bacillati</taxon>
        <taxon>Actinomycetota</taxon>
        <taxon>Actinomycetes</taxon>
        <taxon>Kitasatosporales</taxon>
        <taxon>Streptomycetaceae</taxon>
        <taxon>Kitasatospora</taxon>
    </lineage>
</organism>
<dbReference type="Gene3D" id="3.40.50.150">
    <property type="entry name" value="Vaccinia Virus protein VP39"/>
    <property type="match status" value="1"/>
</dbReference>
<accession>A0A9W6UZZ2</accession>
<evidence type="ECO:0000259" key="1">
    <source>
        <dbReference type="Pfam" id="PF13649"/>
    </source>
</evidence>
<proteinExistence type="predicted"/>
<evidence type="ECO:0000313" key="2">
    <source>
        <dbReference type="EMBL" id="GLW70234.1"/>
    </source>
</evidence>
<name>A0A9W6UZZ2_9ACTN</name>
<feature type="domain" description="Methyltransferase" evidence="1">
    <location>
        <begin position="42"/>
        <end position="145"/>
    </location>
</feature>
<gene>
    <name evidence="2" type="ORF">Kpho02_25330</name>
</gene>
<evidence type="ECO:0000313" key="3">
    <source>
        <dbReference type="Proteomes" id="UP001165041"/>
    </source>
</evidence>
<dbReference type="Pfam" id="PF13649">
    <property type="entry name" value="Methyltransf_25"/>
    <property type="match status" value="1"/>
</dbReference>
<comment type="caution">
    <text evidence="2">The sequence shown here is derived from an EMBL/GenBank/DDBJ whole genome shotgun (WGS) entry which is preliminary data.</text>
</comment>